<dbReference type="EMBL" id="NEVU01000001">
    <property type="protein sequence ID" value="OZI77538.1"/>
    <property type="molecule type" value="Genomic_DNA"/>
</dbReference>
<dbReference type="Proteomes" id="UP000216429">
    <property type="component" value="Unassembled WGS sequence"/>
</dbReference>
<gene>
    <name evidence="5" type="ORF">CAL22_03075</name>
</gene>
<accession>A0A261VTV2</accession>
<dbReference type="SMART" id="SM00862">
    <property type="entry name" value="Trans_reg_C"/>
    <property type="match status" value="1"/>
</dbReference>
<feature type="compositionally biased region" description="Low complexity" evidence="3">
    <location>
        <begin position="163"/>
        <end position="178"/>
    </location>
</feature>
<evidence type="ECO:0000256" key="3">
    <source>
        <dbReference type="SAM" id="MobiDB-lite"/>
    </source>
</evidence>
<dbReference type="Pfam" id="PF00486">
    <property type="entry name" value="Trans_reg_C"/>
    <property type="match status" value="1"/>
</dbReference>
<dbReference type="PROSITE" id="PS51755">
    <property type="entry name" value="OMPR_PHOB"/>
    <property type="match status" value="1"/>
</dbReference>
<dbReference type="AlphaFoldDB" id="A0A261VTV2"/>
<keyword evidence="1 2" id="KW-0238">DNA-binding</keyword>
<dbReference type="GO" id="GO:0000160">
    <property type="term" value="P:phosphorelay signal transduction system"/>
    <property type="evidence" value="ECO:0007669"/>
    <property type="project" value="InterPro"/>
</dbReference>
<dbReference type="GO" id="GO:0003677">
    <property type="term" value="F:DNA binding"/>
    <property type="evidence" value="ECO:0007669"/>
    <property type="project" value="UniProtKB-UniRule"/>
</dbReference>
<dbReference type="CDD" id="cd00383">
    <property type="entry name" value="trans_reg_C"/>
    <property type="match status" value="1"/>
</dbReference>
<evidence type="ECO:0000259" key="4">
    <source>
        <dbReference type="PROSITE" id="PS51755"/>
    </source>
</evidence>
<dbReference type="InterPro" id="IPR011006">
    <property type="entry name" value="CheY-like_superfamily"/>
</dbReference>
<evidence type="ECO:0000313" key="5">
    <source>
        <dbReference type="EMBL" id="OZI77538.1"/>
    </source>
</evidence>
<feature type="domain" description="OmpR/PhoB-type" evidence="4">
    <location>
        <begin position="183"/>
        <end position="285"/>
    </location>
</feature>
<reference evidence="6" key="1">
    <citation type="submission" date="2017-05" db="EMBL/GenBank/DDBJ databases">
        <title>Complete and WGS of Bordetella genogroups.</title>
        <authorList>
            <person name="Spilker T."/>
            <person name="Lipuma J."/>
        </authorList>
    </citation>
    <scope>NUCLEOTIDE SEQUENCE [LARGE SCALE GENOMIC DNA]</scope>
    <source>
        <strain evidence="6">AU6712</strain>
    </source>
</reference>
<feature type="region of interest" description="Disordered" evidence="3">
    <location>
        <begin position="163"/>
        <end position="185"/>
    </location>
</feature>
<organism evidence="5 6">
    <name type="scientific">Bordetella genomosp. 12</name>
    <dbReference type="NCBI Taxonomy" id="463035"/>
    <lineage>
        <taxon>Bacteria</taxon>
        <taxon>Pseudomonadati</taxon>
        <taxon>Pseudomonadota</taxon>
        <taxon>Betaproteobacteria</taxon>
        <taxon>Burkholderiales</taxon>
        <taxon>Alcaligenaceae</taxon>
        <taxon>Bordetella</taxon>
    </lineage>
</organism>
<dbReference type="SUPFAM" id="SSF46894">
    <property type="entry name" value="C-terminal effector domain of the bipartite response regulators"/>
    <property type="match status" value="1"/>
</dbReference>
<name>A0A261VTV2_9BORD</name>
<sequence length="287" mass="30687">MRSAFSTSAFGVAERAVRLPADASPDPFTAGQPATALNASVLLLCGDPAQGQALSQSLIDSGFPMAICNELAAMYELHAQHRHSFVILMASQGEALVAAARLRTLAPSVGIVALTPPLSTDARVQLLLCGVDTCLEQASSHQEIAAVLQALARRGAAQTLASPSAAAPRALPASTPAPEAGTEDAPAERHWRLLEDGWILASPDNVQLPLTGTERALLQALVQAPTQRLSRDDLLEVVDVRPERGERARLRYVDVLICRLRRKATDRQLRLPIRAVHGWGYMFSGSE</sequence>
<dbReference type="GO" id="GO:0006355">
    <property type="term" value="P:regulation of DNA-templated transcription"/>
    <property type="evidence" value="ECO:0007669"/>
    <property type="project" value="InterPro"/>
</dbReference>
<evidence type="ECO:0000313" key="6">
    <source>
        <dbReference type="Proteomes" id="UP000216429"/>
    </source>
</evidence>
<dbReference type="Gene3D" id="1.10.10.10">
    <property type="entry name" value="Winged helix-like DNA-binding domain superfamily/Winged helix DNA-binding domain"/>
    <property type="match status" value="1"/>
</dbReference>
<dbReference type="InterPro" id="IPR016032">
    <property type="entry name" value="Sig_transdc_resp-reg_C-effctor"/>
</dbReference>
<keyword evidence="6" id="KW-1185">Reference proteome</keyword>
<feature type="DNA-binding region" description="OmpR/PhoB-type" evidence="2">
    <location>
        <begin position="183"/>
        <end position="285"/>
    </location>
</feature>
<proteinExistence type="predicted"/>
<evidence type="ECO:0000256" key="1">
    <source>
        <dbReference type="ARBA" id="ARBA00023125"/>
    </source>
</evidence>
<comment type="caution">
    <text evidence="5">The sequence shown here is derived from an EMBL/GenBank/DDBJ whole genome shotgun (WGS) entry which is preliminary data.</text>
</comment>
<evidence type="ECO:0000256" key="2">
    <source>
        <dbReference type="PROSITE-ProRule" id="PRU01091"/>
    </source>
</evidence>
<dbReference type="InterPro" id="IPR001867">
    <property type="entry name" value="OmpR/PhoB-type_DNA-bd"/>
</dbReference>
<dbReference type="OrthoDB" id="9149764at2"/>
<protein>
    <submittedName>
        <fullName evidence="5">Two-component response regulator</fullName>
    </submittedName>
</protein>
<dbReference type="SUPFAM" id="SSF52172">
    <property type="entry name" value="CheY-like"/>
    <property type="match status" value="1"/>
</dbReference>
<dbReference type="InterPro" id="IPR036388">
    <property type="entry name" value="WH-like_DNA-bd_sf"/>
</dbReference>